<dbReference type="Proteomes" id="UP001230188">
    <property type="component" value="Unassembled WGS sequence"/>
</dbReference>
<evidence type="ECO:0000259" key="7">
    <source>
        <dbReference type="PROSITE" id="PS50802"/>
    </source>
</evidence>
<evidence type="ECO:0000256" key="2">
    <source>
        <dbReference type="ARBA" id="ARBA00010407"/>
    </source>
</evidence>
<dbReference type="Pfam" id="PF02809">
    <property type="entry name" value="UIM"/>
    <property type="match status" value="4"/>
</dbReference>
<dbReference type="PANTHER" id="PTHR12419:SF4">
    <property type="entry name" value="OTU DOMAIN-CONTAINING PROTEIN 5"/>
    <property type="match status" value="1"/>
</dbReference>
<keyword evidence="9" id="KW-1185">Reference proteome</keyword>
<dbReference type="EMBL" id="JAQMWT010000173">
    <property type="protein sequence ID" value="KAJ8608324.1"/>
    <property type="molecule type" value="Genomic_DNA"/>
</dbReference>
<evidence type="ECO:0000256" key="3">
    <source>
        <dbReference type="ARBA" id="ARBA00012759"/>
    </source>
</evidence>
<dbReference type="InterPro" id="IPR025995">
    <property type="entry name" value="Tudor-knot"/>
</dbReference>
<dbReference type="InterPro" id="IPR003323">
    <property type="entry name" value="OTU_dom"/>
</dbReference>
<dbReference type="Gene3D" id="2.30.30.140">
    <property type="match status" value="2"/>
</dbReference>
<evidence type="ECO:0000313" key="9">
    <source>
        <dbReference type="Proteomes" id="UP001230188"/>
    </source>
</evidence>
<comment type="similarity">
    <text evidence="2">Belongs to the peptidase C85 family.</text>
</comment>
<dbReference type="PANTHER" id="PTHR12419">
    <property type="entry name" value="OTU DOMAIN CONTAINING PROTEIN"/>
    <property type="match status" value="1"/>
</dbReference>
<dbReference type="SUPFAM" id="SSF54001">
    <property type="entry name" value="Cysteine proteinases"/>
    <property type="match status" value="1"/>
</dbReference>
<reference evidence="8" key="1">
    <citation type="submission" date="2023-01" db="EMBL/GenBank/DDBJ databases">
        <title>Metagenome sequencing of chrysophaentin producing Chrysophaeum taylorii.</title>
        <authorList>
            <person name="Davison J."/>
            <person name="Bewley C."/>
        </authorList>
    </citation>
    <scope>NUCLEOTIDE SEQUENCE</scope>
    <source>
        <strain evidence="8">NIES-1699</strain>
    </source>
</reference>
<dbReference type="GO" id="GO:0006508">
    <property type="term" value="P:proteolysis"/>
    <property type="evidence" value="ECO:0007669"/>
    <property type="project" value="UniProtKB-KW"/>
</dbReference>
<dbReference type="Gene3D" id="3.90.70.80">
    <property type="match status" value="1"/>
</dbReference>
<gene>
    <name evidence="8" type="ORF">CTAYLR_009413</name>
</gene>
<dbReference type="CDD" id="cd22752">
    <property type="entry name" value="OTU_OTUD5-like"/>
    <property type="match status" value="1"/>
</dbReference>
<dbReference type="InterPro" id="IPR003903">
    <property type="entry name" value="UIM_dom"/>
</dbReference>
<sequence length="446" mass="50287">MANKRDASGKKKYRTGQELDVMDTVSKWAEAEVVAVDEASQRILITYTFWSDKWDEWLDFDSDRIRPRGSETYDAKSPKVGQRVEAFDEKDWLEAEIVAVREDAAFVHYKNYHRKFDEWVPLRRVRPFGRSKRVVKQALAAKIAAYEPRLSVFERSLEKRGLGLVRVSGDGNCLFRSVAHQIYGDDKHHALVRQRCLDYMEQERAYFEPYVAMDFASYVAEKRRDGSWGDEPELQALCELYDRPAQVWSYNAGGAKVLRAFHGTDCPPMRLSYYGGGHYDSIVALGRHAPLLSTPPGHVESAKLFPLKASDEEATDAARVSAALAESRRLFDARDVDLEAALKASLEALGEPDDFLPGDDLDELQASLDARAAKAHEDTDLERALELSGREHDDSRLATVLSASTTHADDENLAKALDLSQRDNSRHDDAYDIDLVRAIAASLDQQ</sequence>
<dbReference type="GO" id="GO:0061578">
    <property type="term" value="F:K63-linked deubiquitinase activity"/>
    <property type="evidence" value="ECO:0007669"/>
    <property type="project" value="TreeGrafter"/>
</dbReference>
<dbReference type="Pfam" id="PF02338">
    <property type="entry name" value="OTU"/>
    <property type="match status" value="1"/>
</dbReference>
<dbReference type="Pfam" id="PF11717">
    <property type="entry name" value="Tudor-knot"/>
    <property type="match status" value="1"/>
</dbReference>
<comment type="caution">
    <text evidence="8">The sequence shown here is derived from an EMBL/GenBank/DDBJ whole genome shotgun (WGS) entry which is preliminary data.</text>
</comment>
<evidence type="ECO:0000256" key="6">
    <source>
        <dbReference type="ARBA" id="ARBA00022801"/>
    </source>
</evidence>
<dbReference type="SUPFAM" id="SSF54160">
    <property type="entry name" value="Chromo domain-like"/>
    <property type="match status" value="1"/>
</dbReference>
<dbReference type="SUPFAM" id="SSF63748">
    <property type="entry name" value="Tudor/PWWP/MBT"/>
    <property type="match status" value="1"/>
</dbReference>
<dbReference type="GO" id="GO:0004843">
    <property type="term" value="F:cysteine-type deubiquitinase activity"/>
    <property type="evidence" value="ECO:0007669"/>
    <property type="project" value="UniProtKB-EC"/>
</dbReference>
<dbReference type="InterPro" id="IPR050704">
    <property type="entry name" value="Peptidase_C85-like"/>
</dbReference>
<keyword evidence="4" id="KW-0645">Protease</keyword>
<dbReference type="CDD" id="cd20104">
    <property type="entry name" value="MBT_PHF20L1-like"/>
    <property type="match status" value="1"/>
</dbReference>
<dbReference type="AlphaFoldDB" id="A0AAD7XP96"/>
<protein>
    <recommendedName>
        <fullName evidence="3">ubiquitinyl hydrolase 1</fullName>
        <ecNumber evidence="3">3.4.19.12</ecNumber>
    </recommendedName>
</protein>
<name>A0AAD7XP96_9STRA</name>
<organism evidence="8 9">
    <name type="scientific">Chrysophaeum taylorii</name>
    <dbReference type="NCBI Taxonomy" id="2483200"/>
    <lineage>
        <taxon>Eukaryota</taxon>
        <taxon>Sar</taxon>
        <taxon>Stramenopiles</taxon>
        <taxon>Ochrophyta</taxon>
        <taxon>Pelagophyceae</taxon>
        <taxon>Pelagomonadales</taxon>
        <taxon>Pelagomonadaceae</taxon>
        <taxon>Chrysophaeum</taxon>
    </lineage>
</organism>
<evidence type="ECO:0000256" key="1">
    <source>
        <dbReference type="ARBA" id="ARBA00000707"/>
    </source>
</evidence>
<feature type="domain" description="OTU" evidence="7">
    <location>
        <begin position="162"/>
        <end position="285"/>
    </location>
</feature>
<dbReference type="EC" id="3.4.19.12" evidence="3"/>
<comment type="catalytic activity">
    <reaction evidence="1">
        <text>Thiol-dependent hydrolysis of ester, thioester, amide, peptide and isopeptide bonds formed by the C-terminal Gly of ubiquitin (a 76-residue protein attached to proteins as an intracellular targeting signal).</text>
        <dbReference type="EC" id="3.4.19.12"/>
    </reaction>
</comment>
<evidence type="ECO:0000256" key="4">
    <source>
        <dbReference type="ARBA" id="ARBA00022670"/>
    </source>
</evidence>
<dbReference type="InterPro" id="IPR038765">
    <property type="entry name" value="Papain-like_cys_pep_sf"/>
</dbReference>
<dbReference type="PROSITE" id="PS50802">
    <property type="entry name" value="OTU"/>
    <property type="match status" value="1"/>
</dbReference>
<keyword evidence="6" id="KW-0378">Hydrolase</keyword>
<evidence type="ECO:0000256" key="5">
    <source>
        <dbReference type="ARBA" id="ARBA00022786"/>
    </source>
</evidence>
<proteinExistence type="inferred from homology"/>
<dbReference type="GO" id="GO:0016579">
    <property type="term" value="P:protein deubiquitination"/>
    <property type="evidence" value="ECO:0007669"/>
    <property type="project" value="TreeGrafter"/>
</dbReference>
<dbReference type="InterPro" id="IPR016197">
    <property type="entry name" value="Chromo-like_dom_sf"/>
</dbReference>
<evidence type="ECO:0000313" key="8">
    <source>
        <dbReference type="EMBL" id="KAJ8608324.1"/>
    </source>
</evidence>
<accession>A0AAD7XP96</accession>
<keyword evidence="5" id="KW-0833">Ubl conjugation pathway</keyword>